<evidence type="ECO:0000313" key="5">
    <source>
        <dbReference type="Proteomes" id="UP001627154"/>
    </source>
</evidence>
<keyword evidence="3" id="KW-0472">Membrane</keyword>
<keyword evidence="3" id="KW-1133">Transmembrane helix</keyword>
<feature type="transmembrane region" description="Helical" evidence="3">
    <location>
        <begin position="59"/>
        <end position="76"/>
    </location>
</feature>
<dbReference type="EMBL" id="JBJJXI010000136">
    <property type="protein sequence ID" value="KAL3387553.1"/>
    <property type="molecule type" value="Genomic_DNA"/>
</dbReference>
<keyword evidence="1" id="KW-0677">Repeat</keyword>
<dbReference type="Proteomes" id="UP001627154">
    <property type="component" value="Unassembled WGS sequence"/>
</dbReference>
<keyword evidence="5" id="KW-1185">Reference proteome</keyword>
<evidence type="ECO:0000313" key="4">
    <source>
        <dbReference type="EMBL" id="KAL3387553.1"/>
    </source>
</evidence>
<dbReference type="PANTHER" id="PTHR46917">
    <property type="entry name" value="MORN REPEAT-CONTAINING PROTEIN 2"/>
    <property type="match status" value="1"/>
</dbReference>
<feature type="region of interest" description="Disordered" evidence="2">
    <location>
        <begin position="1"/>
        <end position="35"/>
    </location>
</feature>
<proteinExistence type="predicted"/>
<accession>A0ABD2W3J3</accession>
<comment type="caution">
    <text evidence="4">The sequence shown here is derived from an EMBL/GenBank/DDBJ whole genome shotgun (WGS) entry which is preliminary data.</text>
</comment>
<dbReference type="AlphaFoldDB" id="A0ABD2W3J3"/>
<feature type="compositionally biased region" description="Polar residues" evidence="2">
    <location>
        <begin position="1"/>
        <end position="17"/>
    </location>
</feature>
<dbReference type="SUPFAM" id="SSF82185">
    <property type="entry name" value="Histone H3 K4-specific methyltransferase SET7/9 N-terminal domain"/>
    <property type="match status" value="1"/>
</dbReference>
<dbReference type="Pfam" id="PF02493">
    <property type="entry name" value="MORN"/>
    <property type="match status" value="2"/>
</dbReference>
<evidence type="ECO:0008006" key="6">
    <source>
        <dbReference type="Google" id="ProtNLM"/>
    </source>
</evidence>
<gene>
    <name evidence="4" type="ORF">TKK_016697</name>
</gene>
<organism evidence="4 5">
    <name type="scientific">Trichogramma kaykai</name>
    <dbReference type="NCBI Taxonomy" id="54128"/>
    <lineage>
        <taxon>Eukaryota</taxon>
        <taxon>Metazoa</taxon>
        <taxon>Ecdysozoa</taxon>
        <taxon>Arthropoda</taxon>
        <taxon>Hexapoda</taxon>
        <taxon>Insecta</taxon>
        <taxon>Pterygota</taxon>
        <taxon>Neoptera</taxon>
        <taxon>Endopterygota</taxon>
        <taxon>Hymenoptera</taxon>
        <taxon>Apocrita</taxon>
        <taxon>Proctotrupomorpha</taxon>
        <taxon>Chalcidoidea</taxon>
        <taxon>Trichogrammatidae</taxon>
        <taxon>Trichogramma</taxon>
    </lineage>
</organism>
<dbReference type="Gene3D" id="2.20.110.10">
    <property type="entry name" value="Histone H3 K4-specific methyltransferase SET7/9 N-terminal domain"/>
    <property type="match status" value="1"/>
</dbReference>
<protein>
    <recommendedName>
        <fullName evidence="6">MORN repeat-containing protein 5</fullName>
    </recommendedName>
</protein>
<dbReference type="InterPro" id="IPR003409">
    <property type="entry name" value="MORN"/>
</dbReference>
<dbReference type="InterPro" id="IPR052849">
    <property type="entry name" value="MORN_repeat_protein"/>
</dbReference>
<name>A0ABD2W3J3_9HYME</name>
<sequence>MSARKSNNRQSSKSAILTNKPEIGSTRPSKGSFHFENGDTYEGGYIIDNNKNIYRHGTFLYRLFTYFCSSFFYYFFRAGYGVYRCSNGDEYRAVWDKDNISSDFQAVYSNTCEYKGEVDDANAMSGKGVYVFPDRSSLEAEWADNLPISNFVYKDPLGHNWLVLDSNEEEFILAPEIKLR</sequence>
<evidence type="ECO:0000256" key="1">
    <source>
        <dbReference type="ARBA" id="ARBA00022737"/>
    </source>
</evidence>
<keyword evidence="3" id="KW-0812">Transmembrane</keyword>
<reference evidence="4 5" key="1">
    <citation type="journal article" date="2024" name="bioRxiv">
        <title>A reference genome for Trichogramma kaykai: A tiny desert-dwelling parasitoid wasp with competing sex-ratio distorters.</title>
        <authorList>
            <person name="Culotta J."/>
            <person name="Lindsey A.R."/>
        </authorList>
    </citation>
    <scope>NUCLEOTIDE SEQUENCE [LARGE SCALE GENOMIC DNA]</scope>
    <source>
        <strain evidence="4 5">KSX58</strain>
    </source>
</reference>
<evidence type="ECO:0000256" key="3">
    <source>
        <dbReference type="SAM" id="Phobius"/>
    </source>
</evidence>
<evidence type="ECO:0000256" key="2">
    <source>
        <dbReference type="SAM" id="MobiDB-lite"/>
    </source>
</evidence>
<dbReference type="PANTHER" id="PTHR46917:SF1">
    <property type="entry name" value="MORN REPEAT-CONTAINING PROTEIN 2"/>
    <property type="match status" value="1"/>
</dbReference>